<gene>
    <name evidence="1" type="ORF">AVEN_65781_1</name>
</gene>
<evidence type="ECO:0000313" key="2">
    <source>
        <dbReference type="Proteomes" id="UP000499080"/>
    </source>
</evidence>
<evidence type="ECO:0000313" key="1">
    <source>
        <dbReference type="EMBL" id="GBN23916.1"/>
    </source>
</evidence>
<reference evidence="1 2" key="1">
    <citation type="journal article" date="2019" name="Sci. Rep.">
        <title>Orb-weaving spider Araneus ventricosus genome elucidates the spidroin gene catalogue.</title>
        <authorList>
            <person name="Kono N."/>
            <person name="Nakamura H."/>
            <person name="Ohtoshi R."/>
            <person name="Moran D.A.P."/>
            <person name="Shinohara A."/>
            <person name="Yoshida Y."/>
            <person name="Fujiwara M."/>
            <person name="Mori M."/>
            <person name="Tomita M."/>
            <person name="Arakawa K."/>
        </authorList>
    </citation>
    <scope>NUCLEOTIDE SEQUENCE [LARGE SCALE GENOMIC DNA]</scope>
</reference>
<name>A0A4Y2ME10_ARAVE</name>
<organism evidence="1 2">
    <name type="scientific">Araneus ventricosus</name>
    <name type="common">Orbweaver spider</name>
    <name type="synonym">Epeira ventricosa</name>
    <dbReference type="NCBI Taxonomy" id="182803"/>
    <lineage>
        <taxon>Eukaryota</taxon>
        <taxon>Metazoa</taxon>
        <taxon>Ecdysozoa</taxon>
        <taxon>Arthropoda</taxon>
        <taxon>Chelicerata</taxon>
        <taxon>Arachnida</taxon>
        <taxon>Araneae</taxon>
        <taxon>Araneomorphae</taxon>
        <taxon>Entelegynae</taxon>
        <taxon>Araneoidea</taxon>
        <taxon>Araneidae</taxon>
        <taxon>Araneus</taxon>
    </lineage>
</organism>
<dbReference type="Proteomes" id="UP000499080">
    <property type="component" value="Unassembled WGS sequence"/>
</dbReference>
<comment type="caution">
    <text evidence="1">The sequence shown here is derived from an EMBL/GenBank/DDBJ whole genome shotgun (WGS) entry which is preliminary data.</text>
</comment>
<proteinExistence type="predicted"/>
<accession>A0A4Y2ME10</accession>
<sequence>MHVSLCGVLARTGLHFPLAGLMTRPLAVTGPHVCLALWSSGSNWATSCLPIFRVWNLMLGELHCQSECIKLRNTWIIKKRKVLPEGLPEFTFGHK</sequence>
<dbReference type="EMBL" id="BGPR01007054">
    <property type="protein sequence ID" value="GBN23916.1"/>
    <property type="molecule type" value="Genomic_DNA"/>
</dbReference>
<keyword evidence="2" id="KW-1185">Reference proteome</keyword>
<protein>
    <submittedName>
        <fullName evidence="1">Uncharacterized protein</fullName>
    </submittedName>
</protein>
<dbReference type="AlphaFoldDB" id="A0A4Y2ME10"/>